<feature type="region of interest" description="Disordered" evidence="2">
    <location>
        <begin position="414"/>
        <end position="445"/>
    </location>
</feature>
<comment type="caution">
    <text evidence="3">The sequence shown here is derived from an EMBL/GenBank/DDBJ whole genome shotgun (WGS) entry which is preliminary data.</text>
</comment>
<dbReference type="EMBL" id="CAXAMM010028958">
    <property type="protein sequence ID" value="CAK9063848.1"/>
    <property type="molecule type" value="Genomic_DNA"/>
</dbReference>
<keyword evidence="1" id="KW-0175">Coiled coil</keyword>
<gene>
    <name evidence="3" type="ORF">SCF082_LOCUS32992</name>
</gene>
<sequence>MKGTRAAQESTIATLRAQVLHAQQSYERLVASADACRNLVRGGTLEVQADMDQDKIQGQASLIQQQEVELSALRDGLALQQQRHAAALQRFRETQEKLEEAQNEAAELSRQAKTEELRSTMLREAFEQEQNRVGHSLIQAESSVNDLALATESTRRFEFEESAVQRECAQALNEVQTQAAREELAHEAKMAQLVRELESAKSAHAAAARPTLDVPRAAALLTELRRGAREHGLIARRRAADAQAHRKVLEAVRFRANQLNRDLVKKEGWAPTALTSRLRLEADEAALEVAELRLQTELTDAEAGNSYEDDYSYEELLQRGTDQARLLSSELESLREQLNSQRAIIANHSTPSSNLLAAGLQRRVGQSLAAQREAQQRIQEELLKGELMEKHLQERQRRALAELRPDLAADVARVPASPGEALSVGAPPSSMWPTPPERGHETSSGLELRARLAALRGQLNPDAAAPPVDAPRASLHEQLQSLRTQLVSPAST</sequence>
<evidence type="ECO:0000256" key="2">
    <source>
        <dbReference type="SAM" id="MobiDB-lite"/>
    </source>
</evidence>
<feature type="coiled-coil region" evidence="1">
    <location>
        <begin position="84"/>
        <end position="118"/>
    </location>
</feature>
<evidence type="ECO:0000256" key="1">
    <source>
        <dbReference type="SAM" id="Coils"/>
    </source>
</evidence>
<reference evidence="3 4" key="1">
    <citation type="submission" date="2024-02" db="EMBL/GenBank/DDBJ databases">
        <authorList>
            <person name="Chen Y."/>
            <person name="Shah S."/>
            <person name="Dougan E. K."/>
            <person name="Thang M."/>
            <person name="Chan C."/>
        </authorList>
    </citation>
    <scope>NUCLEOTIDE SEQUENCE [LARGE SCALE GENOMIC DNA]</scope>
</reference>
<evidence type="ECO:0000313" key="3">
    <source>
        <dbReference type="EMBL" id="CAK9063848.1"/>
    </source>
</evidence>
<feature type="coiled-coil region" evidence="1">
    <location>
        <begin position="275"/>
        <end position="344"/>
    </location>
</feature>
<dbReference type="Proteomes" id="UP001642464">
    <property type="component" value="Unassembled WGS sequence"/>
</dbReference>
<protein>
    <submittedName>
        <fullName evidence="3">Uncharacterized protein</fullName>
    </submittedName>
</protein>
<accession>A0ABP0NK39</accession>
<keyword evidence="4" id="KW-1185">Reference proteome</keyword>
<name>A0ABP0NK39_9DINO</name>
<proteinExistence type="predicted"/>
<organism evidence="3 4">
    <name type="scientific">Durusdinium trenchii</name>
    <dbReference type="NCBI Taxonomy" id="1381693"/>
    <lineage>
        <taxon>Eukaryota</taxon>
        <taxon>Sar</taxon>
        <taxon>Alveolata</taxon>
        <taxon>Dinophyceae</taxon>
        <taxon>Suessiales</taxon>
        <taxon>Symbiodiniaceae</taxon>
        <taxon>Durusdinium</taxon>
    </lineage>
</organism>
<evidence type="ECO:0000313" key="4">
    <source>
        <dbReference type="Proteomes" id="UP001642464"/>
    </source>
</evidence>